<dbReference type="EC" id="3.1.3.16" evidence="4"/>
<dbReference type="InterPro" id="IPR015655">
    <property type="entry name" value="PP2C"/>
</dbReference>
<dbReference type="PROSITE" id="PS51746">
    <property type="entry name" value="PPM_2"/>
    <property type="match status" value="1"/>
</dbReference>
<comment type="catalytic activity">
    <reaction evidence="10">
        <text>O-phospho-L-seryl-[protein] + H2O = L-seryl-[protein] + phosphate</text>
        <dbReference type="Rhea" id="RHEA:20629"/>
        <dbReference type="Rhea" id="RHEA-COMP:9863"/>
        <dbReference type="Rhea" id="RHEA-COMP:11604"/>
        <dbReference type="ChEBI" id="CHEBI:15377"/>
        <dbReference type="ChEBI" id="CHEBI:29999"/>
        <dbReference type="ChEBI" id="CHEBI:43474"/>
        <dbReference type="ChEBI" id="CHEBI:83421"/>
        <dbReference type="EC" id="3.1.3.16"/>
    </reaction>
</comment>
<dbReference type="InterPro" id="IPR036457">
    <property type="entry name" value="PPM-type-like_dom_sf"/>
</dbReference>
<evidence type="ECO:0000256" key="6">
    <source>
        <dbReference type="ARBA" id="ARBA00022801"/>
    </source>
</evidence>
<reference evidence="14 15" key="1">
    <citation type="submission" date="2020-08" db="EMBL/GenBank/DDBJ databases">
        <title>Plant Genome Project.</title>
        <authorList>
            <person name="Zhang R.-G."/>
        </authorList>
    </citation>
    <scope>NUCLEOTIDE SEQUENCE [LARGE SCALE GENOMIC DNA]</scope>
    <source>
        <tissue evidence="14">Rhizome</tissue>
    </source>
</reference>
<keyword evidence="6" id="KW-0378">Hydrolase</keyword>
<sequence>MGSCLSADGQRGGSSPSSPASGTRRQRGRFRRLTQTSLEEDDELCRIPGRKFRNGSASTASLFTQQGKKGTNQDAMIVWENFGDRSDTVFCGVFDGHGPNGHTVARKVRDILPLNLRASWELIVGNDESKQNHTDTMNSNVIPSPIPMDESIASTGFDEKDRRSKFSKTMKDSFLKAFRIVDKELRLHPEIDCFYSGTTAVTLVKQAQDLVIGNVGDSRAVLGTRDENNSLIAVQLTLDLKPSLPREAERIRRCRGRIFALRDEPEVVRVWLPNIDSPGLAMARAFGDFCLKDFGLISVPEVSYRRITEKDEFIVLASDGVWDVLSNKEAIHIVASAPTRASAARYLIESAVQAWKSKYPTSKIDDCAAVCLFLNTDTSNNSTLRGREADGTLHEVEVVGHKQGKGKEAPENLI</sequence>
<feature type="compositionally biased region" description="Low complexity" evidence="12">
    <location>
        <begin position="13"/>
        <end position="23"/>
    </location>
</feature>
<evidence type="ECO:0000256" key="4">
    <source>
        <dbReference type="ARBA" id="ARBA00013081"/>
    </source>
</evidence>
<keyword evidence="7" id="KW-0460">Magnesium</keyword>
<evidence type="ECO:0000259" key="13">
    <source>
        <dbReference type="PROSITE" id="PS51746"/>
    </source>
</evidence>
<organism evidence="14 15">
    <name type="scientific">Zingiber officinale</name>
    <name type="common">Ginger</name>
    <name type="synonym">Amomum zingiber</name>
    <dbReference type="NCBI Taxonomy" id="94328"/>
    <lineage>
        <taxon>Eukaryota</taxon>
        <taxon>Viridiplantae</taxon>
        <taxon>Streptophyta</taxon>
        <taxon>Embryophyta</taxon>
        <taxon>Tracheophyta</taxon>
        <taxon>Spermatophyta</taxon>
        <taxon>Magnoliopsida</taxon>
        <taxon>Liliopsida</taxon>
        <taxon>Zingiberales</taxon>
        <taxon>Zingiberaceae</taxon>
        <taxon>Zingiber</taxon>
    </lineage>
</organism>
<dbReference type="Proteomes" id="UP000734854">
    <property type="component" value="Unassembled WGS sequence"/>
</dbReference>
<comment type="cofactor">
    <cofactor evidence="2">
        <name>Mg(2+)</name>
        <dbReference type="ChEBI" id="CHEBI:18420"/>
    </cofactor>
</comment>
<evidence type="ECO:0000256" key="11">
    <source>
        <dbReference type="ARBA" id="ARBA00048336"/>
    </source>
</evidence>
<evidence type="ECO:0000256" key="5">
    <source>
        <dbReference type="ARBA" id="ARBA00022723"/>
    </source>
</evidence>
<protein>
    <recommendedName>
        <fullName evidence="4">protein-serine/threonine phosphatase</fullName>
        <ecNumber evidence="4">3.1.3.16</ecNumber>
    </recommendedName>
</protein>
<evidence type="ECO:0000256" key="9">
    <source>
        <dbReference type="ARBA" id="ARBA00023211"/>
    </source>
</evidence>
<name>A0A8J5GAW7_ZINOF</name>
<evidence type="ECO:0000256" key="3">
    <source>
        <dbReference type="ARBA" id="ARBA00006702"/>
    </source>
</evidence>
<evidence type="ECO:0000313" key="14">
    <source>
        <dbReference type="EMBL" id="KAG6504675.1"/>
    </source>
</evidence>
<comment type="similarity">
    <text evidence="3">Belongs to the PP2C family.</text>
</comment>
<dbReference type="AlphaFoldDB" id="A0A8J5GAW7"/>
<dbReference type="InterPro" id="IPR001932">
    <property type="entry name" value="PPM-type_phosphatase-like_dom"/>
</dbReference>
<comment type="caution">
    <text evidence="14">The sequence shown here is derived from an EMBL/GenBank/DDBJ whole genome shotgun (WGS) entry which is preliminary data.</text>
</comment>
<evidence type="ECO:0000313" key="15">
    <source>
        <dbReference type="Proteomes" id="UP000734854"/>
    </source>
</evidence>
<feature type="domain" description="PPM-type phosphatase" evidence="13">
    <location>
        <begin position="59"/>
        <end position="374"/>
    </location>
</feature>
<evidence type="ECO:0000256" key="1">
    <source>
        <dbReference type="ARBA" id="ARBA00001936"/>
    </source>
</evidence>
<dbReference type="GO" id="GO:0046872">
    <property type="term" value="F:metal ion binding"/>
    <property type="evidence" value="ECO:0007669"/>
    <property type="project" value="UniProtKB-KW"/>
</dbReference>
<gene>
    <name evidence="14" type="ORF">ZIOFF_037011</name>
</gene>
<evidence type="ECO:0000256" key="8">
    <source>
        <dbReference type="ARBA" id="ARBA00022912"/>
    </source>
</evidence>
<keyword evidence="9" id="KW-0464">Manganese</keyword>
<evidence type="ECO:0000256" key="10">
    <source>
        <dbReference type="ARBA" id="ARBA00047761"/>
    </source>
</evidence>
<keyword evidence="8" id="KW-0904">Protein phosphatase</keyword>
<dbReference type="Pfam" id="PF00481">
    <property type="entry name" value="PP2C"/>
    <property type="match status" value="1"/>
</dbReference>
<dbReference type="SUPFAM" id="SSF81606">
    <property type="entry name" value="PP2C-like"/>
    <property type="match status" value="1"/>
</dbReference>
<dbReference type="PANTHER" id="PTHR47992">
    <property type="entry name" value="PROTEIN PHOSPHATASE"/>
    <property type="match status" value="1"/>
</dbReference>
<feature type="region of interest" description="Disordered" evidence="12">
    <location>
        <begin position="1"/>
        <end position="29"/>
    </location>
</feature>
<evidence type="ECO:0000256" key="12">
    <source>
        <dbReference type="SAM" id="MobiDB-lite"/>
    </source>
</evidence>
<keyword evidence="5" id="KW-0479">Metal-binding</keyword>
<dbReference type="EMBL" id="JACMSC010000010">
    <property type="protein sequence ID" value="KAG6504675.1"/>
    <property type="molecule type" value="Genomic_DNA"/>
</dbReference>
<dbReference type="SMART" id="SM00332">
    <property type="entry name" value="PP2Cc"/>
    <property type="match status" value="1"/>
</dbReference>
<comment type="cofactor">
    <cofactor evidence="1">
        <name>Mn(2+)</name>
        <dbReference type="ChEBI" id="CHEBI:29035"/>
    </cofactor>
</comment>
<dbReference type="GO" id="GO:0004722">
    <property type="term" value="F:protein serine/threonine phosphatase activity"/>
    <property type="evidence" value="ECO:0007669"/>
    <property type="project" value="UniProtKB-EC"/>
</dbReference>
<evidence type="ECO:0000256" key="7">
    <source>
        <dbReference type="ARBA" id="ARBA00022842"/>
    </source>
</evidence>
<evidence type="ECO:0000256" key="2">
    <source>
        <dbReference type="ARBA" id="ARBA00001946"/>
    </source>
</evidence>
<keyword evidence="15" id="KW-1185">Reference proteome</keyword>
<dbReference type="FunFam" id="3.60.40.10:FF:000024">
    <property type="entry name" value="probable protein phosphatase 2C 33"/>
    <property type="match status" value="1"/>
</dbReference>
<accession>A0A8J5GAW7</accession>
<dbReference type="CDD" id="cd00143">
    <property type="entry name" value="PP2Cc"/>
    <property type="match status" value="1"/>
</dbReference>
<proteinExistence type="inferred from homology"/>
<dbReference type="Gene3D" id="3.60.40.10">
    <property type="entry name" value="PPM-type phosphatase domain"/>
    <property type="match status" value="1"/>
</dbReference>
<comment type="catalytic activity">
    <reaction evidence="11">
        <text>O-phospho-L-threonyl-[protein] + H2O = L-threonyl-[protein] + phosphate</text>
        <dbReference type="Rhea" id="RHEA:47004"/>
        <dbReference type="Rhea" id="RHEA-COMP:11060"/>
        <dbReference type="Rhea" id="RHEA-COMP:11605"/>
        <dbReference type="ChEBI" id="CHEBI:15377"/>
        <dbReference type="ChEBI" id="CHEBI:30013"/>
        <dbReference type="ChEBI" id="CHEBI:43474"/>
        <dbReference type="ChEBI" id="CHEBI:61977"/>
        <dbReference type="EC" id="3.1.3.16"/>
    </reaction>
</comment>